<comment type="caution">
    <text evidence="1">The sequence shown here is derived from an EMBL/GenBank/DDBJ whole genome shotgun (WGS) entry which is preliminary data.</text>
</comment>
<dbReference type="Gene3D" id="2.30.240.10">
    <property type="entry name" value="At5g01610-like"/>
    <property type="match status" value="1"/>
</dbReference>
<evidence type="ECO:0000313" key="2">
    <source>
        <dbReference type="Proteomes" id="UP001054889"/>
    </source>
</evidence>
<dbReference type="InterPro" id="IPR007493">
    <property type="entry name" value="DUF538"/>
</dbReference>
<protein>
    <submittedName>
        <fullName evidence="1">Uncharacterized protein</fullName>
    </submittedName>
</protein>
<dbReference type="PANTHER" id="PTHR31676">
    <property type="entry name" value="T31J12.3 PROTEIN-RELATED"/>
    <property type="match status" value="1"/>
</dbReference>
<organism evidence="1 2">
    <name type="scientific">Eleusine coracana subsp. coracana</name>
    <dbReference type="NCBI Taxonomy" id="191504"/>
    <lineage>
        <taxon>Eukaryota</taxon>
        <taxon>Viridiplantae</taxon>
        <taxon>Streptophyta</taxon>
        <taxon>Embryophyta</taxon>
        <taxon>Tracheophyta</taxon>
        <taxon>Spermatophyta</taxon>
        <taxon>Magnoliopsida</taxon>
        <taxon>Liliopsida</taxon>
        <taxon>Poales</taxon>
        <taxon>Poaceae</taxon>
        <taxon>PACMAD clade</taxon>
        <taxon>Chloridoideae</taxon>
        <taxon>Cynodonteae</taxon>
        <taxon>Eleusininae</taxon>
        <taxon>Eleusine</taxon>
    </lineage>
</organism>
<keyword evidence="2" id="KW-1185">Reference proteome</keyword>
<dbReference type="SUPFAM" id="SSF141562">
    <property type="entry name" value="At5g01610-like"/>
    <property type="match status" value="1"/>
</dbReference>
<dbReference type="Proteomes" id="UP001054889">
    <property type="component" value="Unassembled WGS sequence"/>
</dbReference>
<accession>A0AAV5DRB7</accession>
<dbReference type="PANTHER" id="PTHR31676:SF175">
    <property type="match status" value="1"/>
</dbReference>
<name>A0AAV5DRB7_ELECO</name>
<dbReference type="AlphaFoldDB" id="A0AAV5DRB7"/>
<evidence type="ECO:0000313" key="1">
    <source>
        <dbReference type="EMBL" id="GJN12460.1"/>
    </source>
</evidence>
<gene>
    <name evidence="1" type="primary">ga30739</name>
    <name evidence="1" type="ORF">PR202_ga30739</name>
</gene>
<dbReference type="InterPro" id="IPR036758">
    <property type="entry name" value="At5g01610-like"/>
</dbReference>
<reference evidence="1" key="1">
    <citation type="journal article" date="2018" name="DNA Res.">
        <title>Multiple hybrid de novo genome assembly of finger millet, an orphan allotetraploid crop.</title>
        <authorList>
            <person name="Hatakeyama M."/>
            <person name="Aluri S."/>
            <person name="Balachadran M.T."/>
            <person name="Sivarajan S.R."/>
            <person name="Patrignani A."/>
            <person name="Gruter S."/>
            <person name="Poveda L."/>
            <person name="Shimizu-Inatsugi R."/>
            <person name="Baeten J."/>
            <person name="Francoijs K.J."/>
            <person name="Nataraja K.N."/>
            <person name="Reddy Y.A.N."/>
            <person name="Phadnis S."/>
            <person name="Ravikumar R.L."/>
            <person name="Schlapbach R."/>
            <person name="Sreeman S.M."/>
            <person name="Shimizu K.K."/>
        </authorList>
    </citation>
    <scope>NUCLEOTIDE SEQUENCE</scope>
</reference>
<sequence length="109" mass="11829">MLEQYNLARGILPEGVTGYVLNPDGSFEVDLPADCNLRAGGMNVRYSSAIKGNIQNQRISDLQGVHVKELFVWIGITKVTASDGQLNFVAGPISKSFPVDKFSNSPQCN</sequence>
<reference evidence="1" key="2">
    <citation type="submission" date="2021-12" db="EMBL/GenBank/DDBJ databases">
        <title>Resequencing data analysis of finger millet.</title>
        <authorList>
            <person name="Hatakeyama M."/>
            <person name="Aluri S."/>
            <person name="Balachadran M.T."/>
            <person name="Sivarajan S.R."/>
            <person name="Poveda L."/>
            <person name="Shimizu-Inatsugi R."/>
            <person name="Schlapbach R."/>
            <person name="Sreeman S.M."/>
            <person name="Shimizu K.K."/>
        </authorList>
    </citation>
    <scope>NUCLEOTIDE SEQUENCE</scope>
</reference>
<dbReference type="EMBL" id="BQKI01000023">
    <property type="protein sequence ID" value="GJN12460.1"/>
    <property type="molecule type" value="Genomic_DNA"/>
</dbReference>
<proteinExistence type="predicted"/>
<dbReference type="Pfam" id="PF04398">
    <property type="entry name" value="DUF538"/>
    <property type="match status" value="1"/>
</dbReference>